<organism evidence="2 3">
    <name type="scientific">Ruminiclostridium hungatei</name>
    <name type="common">Clostridium hungatei</name>
    <dbReference type="NCBI Taxonomy" id="48256"/>
    <lineage>
        <taxon>Bacteria</taxon>
        <taxon>Bacillati</taxon>
        <taxon>Bacillota</taxon>
        <taxon>Clostridia</taxon>
        <taxon>Eubacteriales</taxon>
        <taxon>Oscillospiraceae</taxon>
        <taxon>Ruminiclostridium</taxon>
    </lineage>
</organism>
<evidence type="ECO:0000259" key="1">
    <source>
        <dbReference type="Pfam" id="PF07791"/>
    </source>
</evidence>
<dbReference type="EMBL" id="MZGX01000059">
    <property type="protein sequence ID" value="OPX41846.1"/>
    <property type="molecule type" value="Genomic_DNA"/>
</dbReference>
<dbReference type="OrthoDB" id="5356505at2"/>
<name>A0A1V4SEB5_RUMHU</name>
<reference evidence="2 3" key="1">
    <citation type="submission" date="2017-03" db="EMBL/GenBank/DDBJ databases">
        <title>Genome sequence of Clostridium hungatei DSM 14427.</title>
        <authorList>
            <person name="Poehlein A."/>
            <person name="Daniel R."/>
        </authorList>
    </citation>
    <scope>NUCLEOTIDE SEQUENCE [LARGE SCALE GENOMIC DNA]</scope>
    <source>
        <strain evidence="2 3">DSM 14427</strain>
    </source>
</reference>
<gene>
    <name evidence="2" type="ORF">CLHUN_42830</name>
</gene>
<comment type="caution">
    <text evidence="2">The sequence shown here is derived from an EMBL/GenBank/DDBJ whole genome shotgun (WGS) entry which is preliminary data.</text>
</comment>
<proteinExistence type="predicted"/>
<dbReference type="Pfam" id="PF07791">
    <property type="entry name" value="Imm11"/>
    <property type="match status" value="1"/>
</dbReference>
<keyword evidence="3" id="KW-1185">Reference proteome</keyword>
<dbReference type="RefSeq" id="WP_080066711.1">
    <property type="nucleotide sequence ID" value="NZ_MZGX01000059.1"/>
</dbReference>
<dbReference type="Proteomes" id="UP000191554">
    <property type="component" value="Unassembled WGS sequence"/>
</dbReference>
<dbReference type="InterPro" id="IPR012433">
    <property type="entry name" value="Imm11"/>
</dbReference>
<evidence type="ECO:0000313" key="2">
    <source>
        <dbReference type="EMBL" id="OPX41846.1"/>
    </source>
</evidence>
<accession>A0A1V4SEB5</accession>
<feature type="domain" description="Immunity MXAN-0049 protein" evidence="1">
    <location>
        <begin position="97"/>
        <end position="178"/>
    </location>
</feature>
<protein>
    <recommendedName>
        <fullName evidence="1">Immunity MXAN-0049 protein domain-containing protein</fullName>
    </recommendedName>
</protein>
<dbReference type="AlphaFoldDB" id="A0A1V4SEB5"/>
<sequence>MKIWILQEDVNNYEHLTLANGGNEDWIEFGDMFKTRKLEDSWEPLKLKLINHDGKLKRGDMPYLSPGKPVFTKKAIESLRGFLEGNAEVLPIDYELQELFILNIINRIDAIDYEKSEIKYGDEKRIIRVKKYSFVVEKIKNQHIFKILNQLFGTVFVSDEFRNKVIESGLEGFKFVEVWDSEE</sequence>
<evidence type="ECO:0000313" key="3">
    <source>
        <dbReference type="Proteomes" id="UP000191554"/>
    </source>
</evidence>